<dbReference type="SUPFAM" id="SSF46689">
    <property type="entry name" value="Homeodomain-like"/>
    <property type="match status" value="1"/>
</dbReference>
<keyword evidence="7" id="KW-1185">Reference proteome</keyword>
<dbReference type="EMBL" id="JABFAJ010000003">
    <property type="protein sequence ID" value="NNU26403.1"/>
    <property type="molecule type" value="Genomic_DNA"/>
</dbReference>
<feature type="DNA-binding region" description="H-T-H motif" evidence="4">
    <location>
        <begin position="33"/>
        <end position="52"/>
    </location>
</feature>
<dbReference type="InterPro" id="IPR050109">
    <property type="entry name" value="HTH-type_TetR-like_transc_reg"/>
</dbReference>
<dbReference type="PROSITE" id="PS50977">
    <property type="entry name" value="HTH_TETR_2"/>
    <property type="match status" value="1"/>
</dbReference>
<dbReference type="RefSeq" id="WP_171245885.1">
    <property type="nucleotide sequence ID" value="NZ_JABFAJ010000003.1"/>
</dbReference>
<dbReference type="GO" id="GO:0003700">
    <property type="term" value="F:DNA-binding transcription factor activity"/>
    <property type="evidence" value="ECO:0007669"/>
    <property type="project" value="TreeGrafter"/>
</dbReference>
<evidence type="ECO:0000256" key="3">
    <source>
        <dbReference type="ARBA" id="ARBA00023163"/>
    </source>
</evidence>
<dbReference type="InterPro" id="IPR009057">
    <property type="entry name" value="Homeodomain-like_sf"/>
</dbReference>
<dbReference type="Pfam" id="PF00440">
    <property type="entry name" value="TetR_N"/>
    <property type="match status" value="1"/>
</dbReference>
<evidence type="ECO:0000313" key="6">
    <source>
        <dbReference type="EMBL" id="NNU26403.1"/>
    </source>
</evidence>
<sequence>MARTVTSTSQSRRTALVDSAIRTFARTGYLGTPTTALAQDAGISPAYVFKLFPNKTALFVAALDRCFDLVEAALEEGASASASVEPADVLEAMGGAYARLIADRDLLLLQVHALSASDVPEIHASMTRGVARITSFAQSRSRGSDAQVQRFVAVGQLCHLLTMLGIPDLDQSWARALSRGIRHPSPAAPLTREEVEDDGPP</sequence>
<comment type="caution">
    <text evidence="6">The sequence shown here is derived from an EMBL/GenBank/DDBJ whole genome shotgun (WGS) entry which is preliminary data.</text>
</comment>
<dbReference type="InterPro" id="IPR001647">
    <property type="entry name" value="HTH_TetR"/>
</dbReference>
<dbReference type="AlphaFoldDB" id="A0A849KCV9"/>
<name>A0A849KCV9_9MICO</name>
<evidence type="ECO:0000313" key="7">
    <source>
        <dbReference type="Proteomes" id="UP000557204"/>
    </source>
</evidence>
<proteinExistence type="predicted"/>
<keyword evidence="3" id="KW-0804">Transcription</keyword>
<organism evidence="6 7">
    <name type="scientific">Isoptericola sediminis</name>
    <dbReference type="NCBI Taxonomy" id="2733572"/>
    <lineage>
        <taxon>Bacteria</taxon>
        <taxon>Bacillati</taxon>
        <taxon>Actinomycetota</taxon>
        <taxon>Actinomycetes</taxon>
        <taxon>Micrococcales</taxon>
        <taxon>Promicromonosporaceae</taxon>
        <taxon>Isoptericola</taxon>
    </lineage>
</organism>
<accession>A0A849KCV9</accession>
<evidence type="ECO:0000256" key="4">
    <source>
        <dbReference type="PROSITE-ProRule" id="PRU00335"/>
    </source>
</evidence>
<feature type="domain" description="HTH tetR-type" evidence="5">
    <location>
        <begin position="10"/>
        <end position="70"/>
    </location>
</feature>
<dbReference type="Gene3D" id="1.10.357.10">
    <property type="entry name" value="Tetracycline Repressor, domain 2"/>
    <property type="match status" value="1"/>
</dbReference>
<evidence type="ECO:0000259" key="5">
    <source>
        <dbReference type="PROSITE" id="PS50977"/>
    </source>
</evidence>
<dbReference type="PANTHER" id="PTHR30055:SF234">
    <property type="entry name" value="HTH-TYPE TRANSCRIPTIONAL REGULATOR BETI"/>
    <property type="match status" value="1"/>
</dbReference>
<dbReference type="GO" id="GO:0000976">
    <property type="term" value="F:transcription cis-regulatory region binding"/>
    <property type="evidence" value="ECO:0007669"/>
    <property type="project" value="TreeGrafter"/>
</dbReference>
<dbReference type="PRINTS" id="PR00455">
    <property type="entry name" value="HTHTETR"/>
</dbReference>
<dbReference type="PANTHER" id="PTHR30055">
    <property type="entry name" value="HTH-TYPE TRANSCRIPTIONAL REGULATOR RUTR"/>
    <property type="match status" value="1"/>
</dbReference>
<keyword evidence="1" id="KW-0805">Transcription regulation</keyword>
<evidence type="ECO:0000256" key="1">
    <source>
        <dbReference type="ARBA" id="ARBA00023015"/>
    </source>
</evidence>
<reference evidence="6 7" key="1">
    <citation type="submission" date="2020-05" db="EMBL/GenBank/DDBJ databases">
        <title>Genome sequence of Isoptericola sp. JC619 isolated from Chilika lagoon, India.</title>
        <authorList>
            <person name="Kumar D."/>
            <person name="Appam K."/>
            <person name="Gandham S."/>
            <person name="Uppada J."/>
            <person name="Sasikala C."/>
            <person name="Venkata Ramana C."/>
        </authorList>
    </citation>
    <scope>NUCLEOTIDE SEQUENCE [LARGE SCALE GENOMIC DNA]</scope>
    <source>
        <strain evidence="6 7">JC619</strain>
    </source>
</reference>
<keyword evidence="2 4" id="KW-0238">DNA-binding</keyword>
<protein>
    <submittedName>
        <fullName evidence="6">TetR/AcrR family transcriptional regulator</fullName>
    </submittedName>
</protein>
<dbReference type="Proteomes" id="UP000557204">
    <property type="component" value="Unassembled WGS sequence"/>
</dbReference>
<evidence type="ECO:0000256" key="2">
    <source>
        <dbReference type="ARBA" id="ARBA00023125"/>
    </source>
</evidence>
<gene>
    <name evidence="6" type="ORF">HLI28_02455</name>
</gene>